<dbReference type="Gene3D" id="3.40.50.1820">
    <property type="entry name" value="alpha/beta hydrolase"/>
    <property type="match status" value="1"/>
</dbReference>
<dbReference type="RefSeq" id="WP_183200060.1">
    <property type="nucleotide sequence ID" value="NZ_JACIEK010000005.1"/>
</dbReference>
<comment type="caution">
    <text evidence="6">The sequence shown here is derived from an EMBL/GenBank/DDBJ whole genome shotgun (WGS) entry which is preliminary data.</text>
</comment>
<sequence>MQRFEITWDEAKLRRIMEQVRAFHPPLAPDSADGDGWRYGCDPAFLERLRQYWLDGFVPAAAERELNRFPQFTVRVEDLDIHAVHLVGEAEGRRPLLLTHGWPGSIYEFWQVAEPLAFPSRFGGRAEDAFDLVIPSLPGFGFSGKPTRPIGPRTVARLFDTMMREGFGYPRYLAQGGDWGAGVSAWIALDHPASVRAIHLNYLLVQPAGDPETPEEKTWKADFDDAQQRLGGYSHLQGTKPQSLAYAMAGNPMAQAAWLVERFHDWADLRHKRFEEVFTLDQLLTDVMIYVMNDAFTTAAWIYAGAAEEGVRKMAAGQRAEVPTAFSAYPDPRSPNPPRSWVERGYRVERWRDMERGGHFAAMEEPALFVDDLRDWARSLG</sequence>
<dbReference type="InterPro" id="IPR016292">
    <property type="entry name" value="Epoxide_hydrolase"/>
</dbReference>
<dbReference type="PRINTS" id="PR00412">
    <property type="entry name" value="EPOXHYDRLASE"/>
</dbReference>
<evidence type="ECO:0000313" key="7">
    <source>
        <dbReference type="Proteomes" id="UP000542776"/>
    </source>
</evidence>
<dbReference type="PANTHER" id="PTHR21661:SF35">
    <property type="entry name" value="EPOXIDE HYDROLASE"/>
    <property type="match status" value="1"/>
</dbReference>
<evidence type="ECO:0000256" key="4">
    <source>
        <dbReference type="PIRSR" id="PIRSR001112-1"/>
    </source>
</evidence>
<dbReference type="EMBL" id="JACIEK010000005">
    <property type="protein sequence ID" value="MBB3998520.1"/>
    <property type="molecule type" value="Genomic_DNA"/>
</dbReference>
<dbReference type="InterPro" id="IPR010497">
    <property type="entry name" value="Epoxide_hydro_N"/>
</dbReference>
<reference evidence="6 7" key="1">
    <citation type="submission" date="2020-08" db="EMBL/GenBank/DDBJ databases">
        <title>Genomic Encyclopedia of Type Strains, Phase IV (KMG-IV): sequencing the most valuable type-strain genomes for metagenomic binning, comparative biology and taxonomic classification.</title>
        <authorList>
            <person name="Goeker M."/>
        </authorList>
    </citation>
    <scope>NUCLEOTIDE SEQUENCE [LARGE SCALE GENOMIC DNA]</scope>
    <source>
        <strain evidence="6 7">DSM 102238</strain>
    </source>
</reference>
<dbReference type="InterPro" id="IPR000639">
    <property type="entry name" value="Epox_hydrolase-like"/>
</dbReference>
<dbReference type="InterPro" id="IPR029058">
    <property type="entry name" value="AB_hydrolase_fold"/>
</dbReference>
<feature type="active site" description="Proton acceptor" evidence="4">
    <location>
        <position position="359"/>
    </location>
</feature>
<proteinExistence type="inferred from homology"/>
<feature type="active site" description="Proton donor" evidence="4">
    <location>
        <position position="303"/>
    </location>
</feature>
<feature type="domain" description="Epoxide hydrolase N-terminal" evidence="5">
    <location>
        <begin position="2"/>
        <end position="109"/>
    </location>
</feature>
<dbReference type="PANTHER" id="PTHR21661">
    <property type="entry name" value="EPOXIDE HYDROLASE 1-RELATED"/>
    <property type="match status" value="1"/>
</dbReference>
<dbReference type="GO" id="GO:0097176">
    <property type="term" value="P:epoxide metabolic process"/>
    <property type="evidence" value="ECO:0007669"/>
    <property type="project" value="TreeGrafter"/>
</dbReference>
<dbReference type="GO" id="GO:0004301">
    <property type="term" value="F:epoxide hydrolase activity"/>
    <property type="evidence" value="ECO:0007669"/>
    <property type="project" value="TreeGrafter"/>
</dbReference>
<feature type="active site" description="Nucleophile" evidence="4">
    <location>
        <position position="178"/>
    </location>
</feature>
<evidence type="ECO:0000256" key="1">
    <source>
        <dbReference type="ARBA" id="ARBA00010088"/>
    </source>
</evidence>
<organism evidence="6 7">
    <name type="scientific">Aureimonas pseudogalii</name>
    <dbReference type="NCBI Taxonomy" id="1744844"/>
    <lineage>
        <taxon>Bacteria</taxon>
        <taxon>Pseudomonadati</taxon>
        <taxon>Pseudomonadota</taxon>
        <taxon>Alphaproteobacteria</taxon>
        <taxon>Hyphomicrobiales</taxon>
        <taxon>Aurantimonadaceae</taxon>
        <taxon>Aureimonas</taxon>
    </lineage>
</organism>
<evidence type="ECO:0000313" key="6">
    <source>
        <dbReference type="EMBL" id="MBB3998520.1"/>
    </source>
</evidence>
<name>A0A7W6EGT4_9HYPH</name>
<comment type="similarity">
    <text evidence="1">Belongs to the peptidase S33 family.</text>
</comment>
<keyword evidence="2" id="KW-0058">Aromatic hydrocarbons catabolism</keyword>
<keyword evidence="7" id="KW-1185">Reference proteome</keyword>
<evidence type="ECO:0000256" key="2">
    <source>
        <dbReference type="ARBA" id="ARBA00022797"/>
    </source>
</evidence>
<dbReference type="Pfam" id="PF06441">
    <property type="entry name" value="EHN"/>
    <property type="match status" value="1"/>
</dbReference>
<dbReference type="Proteomes" id="UP000542776">
    <property type="component" value="Unassembled WGS sequence"/>
</dbReference>
<protein>
    <submittedName>
        <fullName evidence="6">Pimeloyl-ACP methyl ester carboxylesterase</fullName>
    </submittedName>
</protein>
<dbReference type="PIRSF" id="PIRSF001112">
    <property type="entry name" value="Epoxide_hydrolase"/>
    <property type="match status" value="1"/>
</dbReference>
<accession>A0A7W6EGT4</accession>
<gene>
    <name evidence="6" type="ORF">GGR04_002361</name>
</gene>
<keyword evidence="3" id="KW-0378">Hydrolase</keyword>
<evidence type="ECO:0000256" key="3">
    <source>
        <dbReference type="ARBA" id="ARBA00022801"/>
    </source>
</evidence>
<dbReference type="SUPFAM" id="SSF53474">
    <property type="entry name" value="alpha/beta-Hydrolases"/>
    <property type="match status" value="1"/>
</dbReference>
<evidence type="ECO:0000259" key="5">
    <source>
        <dbReference type="Pfam" id="PF06441"/>
    </source>
</evidence>
<dbReference type="AlphaFoldDB" id="A0A7W6EGT4"/>